<name>A0A1E8EZZ4_9CLOT</name>
<keyword evidence="1" id="KW-0812">Transmembrane</keyword>
<dbReference type="EMBL" id="LZFO01000009">
    <property type="protein sequence ID" value="OFI06692.1"/>
    <property type="molecule type" value="Genomic_DNA"/>
</dbReference>
<dbReference type="OrthoDB" id="10006408at2"/>
<reference evidence="2 3" key="1">
    <citation type="submission" date="2016-06" db="EMBL/GenBank/DDBJ databases">
        <title>Genome sequence of Clostridium acetireducens DSM 10703.</title>
        <authorList>
            <person name="Poehlein A."/>
            <person name="Fluechter S."/>
            <person name="Duerre P."/>
            <person name="Daniel R."/>
        </authorList>
    </citation>
    <scope>NUCLEOTIDE SEQUENCE [LARGE SCALE GENOMIC DNA]</scope>
    <source>
        <strain evidence="2 3">DSM 10703</strain>
    </source>
</reference>
<evidence type="ECO:0000313" key="3">
    <source>
        <dbReference type="Proteomes" id="UP000175744"/>
    </source>
</evidence>
<dbReference type="Proteomes" id="UP000175744">
    <property type="component" value="Unassembled WGS sequence"/>
</dbReference>
<keyword evidence="1" id="KW-0472">Membrane</keyword>
<proteinExistence type="predicted"/>
<evidence type="ECO:0000313" key="2">
    <source>
        <dbReference type="EMBL" id="OFI06692.1"/>
    </source>
</evidence>
<sequence length="113" mass="12739">MKKTFRIHPVFGILGFLGILGIIYNPFFCIFFGFFSFFWWGLIGKEKSDERLEENINKAVSIAGRLALILCFFILFALDKKVASETVLLAGSIGYAIIFTLAPALAYFIDKRG</sequence>
<organism evidence="2 3">
    <name type="scientific">Clostridium acetireducens DSM 10703</name>
    <dbReference type="NCBI Taxonomy" id="1121290"/>
    <lineage>
        <taxon>Bacteria</taxon>
        <taxon>Bacillati</taxon>
        <taxon>Bacillota</taxon>
        <taxon>Clostridia</taxon>
        <taxon>Eubacteriales</taxon>
        <taxon>Clostridiaceae</taxon>
        <taxon>Clostridium</taxon>
    </lineage>
</organism>
<gene>
    <name evidence="2" type="ORF">CLOACE_08470</name>
</gene>
<dbReference type="AlphaFoldDB" id="A0A1E8EZZ4"/>
<dbReference type="RefSeq" id="WP_070109799.1">
    <property type="nucleotide sequence ID" value="NZ_LZFO01000009.1"/>
</dbReference>
<feature type="transmembrane region" description="Helical" evidence="1">
    <location>
        <begin position="87"/>
        <end position="109"/>
    </location>
</feature>
<feature type="transmembrane region" description="Helical" evidence="1">
    <location>
        <begin position="12"/>
        <end position="39"/>
    </location>
</feature>
<protein>
    <recommendedName>
        <fullName evidence="4">DUF3796 domain-containing protein</fullName>
    </recommendedName>
</protein>
<keyword evidence="3" id="KW-1185">Reference proteome</keyword>
<evidence type="ECO:0000256" key="1">
    <source>
        <dbReference type="SAM" id="Phobius"/>
    </source>
</evidence>
<accession>A0A1E8EZZ4</accession>
<keyword evidence="1" id="KW-1133">Transmembrane helix</keyword>
<comment type="caution">
    <text evidence="2">The sequence shown here is derived from an EMBL/GenBank/DDBJ whole genome shotgun (WGS) entry which is preliminary data.</text>
</comment>
<feature type="transmembrane region" description="Helical" evidence="1">
    <location>
        <begin position="59"/>
        <end position="78"/>
    </location>
</feature>
<evidence type="ECO:0008006" key="4">
    <source>
        <dbReference type="Google" id="ProtNLM"/>
    </source>
</evidence>